<dbReference type="AlphaFoldDB" id="A0A5N6H109"/>
<feature type="transmembrane region" description="Helical" evidence="7">
    <location>
        <begin position="416"/>
        <end position="434"/>
    </location>
</feature>
<evidence type="ECO:0000256" key="5">
    <source>
        <dbReference type="ARBA" id="ARBA00023136"/>
    </source>
</evidence>
<feature type="domain" description="Major facilitator superfamily (MFS) profile" evidence="8">
    <location>
        <begin position="92"/>
        <end position="503"/>
    </location>
</feature>
<feature type="transmembrane region" description="Helical" evidence="7">
    <location>
        <begin position="251"/>
        <end position="271"/>
    </location>
</feature>
<feature type="transmembrane region" description="Helical" evidence="7">
    <location>
        <begin position="126"/>
        <end position="143"/>
    </location>
</feature>
<dbReference type="VEuPathDB" id="FungiDB:F9C07_2133501"/>
<sequence>MSWTLARCVKQSYCHVNKSRFLETLGEVQADMSSKALDVAASSCPRADVERSKQPHGYDDAIKIFNGESGEIDVEFTDKEASVVRWKIDLIIVPMMTVSYILSFIDKGILSTAAVYGLRTDLNLKGQQYSWTSSIFYFGYLFWQYPNSIFMQKLPIGKWIGSMIFMWGLCVATTAASTNFATLAVNRFFLGLFEASNNPAFTLLVSQYFTKNEHALRSCIWWAGGPIGAFIGDGVSNGIGHVHGKLSQWQYLYLIFGPITMLWGIIVFFTMPSSPMSAWFLTPRERKIAVVRVLHNHAGLHNRQYKVYQVKEALRDPQAWMLFSIVFLQCIPGGGLNAFNKIILTGLGFSSVESTVVAMPEHAVQLVSVLLAGIVCSWIGKGRCIAMILSNVCVLVGSVLLYTLPTDRKMSRLGAVYSLLTCTVSYIMCMSLISSNIAGFTKKMTVSVMVFVGYCVGQIITPQFFLSHEAPTYPTGFRAYFVTSSMMISVEAALMFYLLNENKRRDKRALESAASQSTGEHRIVETDLLDLTDWERAKFRYAW</sequence>
<evidence type="ECO:0000256" key="2">
    <source>
        <dbReference type="ARBA" id="ARBA00022448"/>
    </source>
</evidence>
<dbReference type="Gene3D" id="1.20.1250.20">
    <property type="entry name" value="MFS general substrate transporter like domains"/>
    <property type="match status" value="2"/>
</dbReference>
<keyword evidence="5 7" id="KW-0472">Membrane</keyword>
<gene>
    <name evidence="9" type="ORF">BDV35DRAFT_354154</name>
</gene>
<evidence type="ECO:0000256" key="4">
    <source>
        <dbReference type="ARBA" id="ARBA00022989"/>
    </source>
</evidence>
<evidence type="ECO:0000256" key="6">
    <source>
        <dbReference type="ARBA" id="ARBA00037968"/>
    </source>
</evidence>
<evidence type="ECO:0000256" key="7">
    <source>
        <dbReference type="SAM" id="Phobius"/>
    </source>
</evidence>
<evidence type="ECO:0000256" key="3">
    <source>
        <dbReference type="ARBA" id="ARBA00022692"/>
    </source>
</evidence>
<keyword evidence="4 7" id="KW-1133">Transmembrane helix</keyword>
<feature type="transmembrane region" description="Helical" evidence="7">
    <location>
        <begin position="164"/>
        <end position="185"/>
    </location>
</feature>
<reference evidence="9" key="1">
    <citation type="submission" date="2019-04" db="EMBL/GenBank/DDBJ databases">
        <title>Friends and foes A comparative genomics study of 23 Aspergillus species from section Flavi.</title>
        <authorList>
            <consortium name="DOE Joint Genome Institute"/>
            <person name="Kjaerbolling I."/>
            <person name="Vesth T."/>
            <person name="Frisvad J.C."/>
            <person name="Nybo J.L."/>
            <person name="Theobald S."/>
            <person name="Kildgaard S."/>
            <person name="Isbrandt T."/>
            <person name="Kuo A."/>
            <person name="Sato A."/>
            <person name="Lyhne E.K."/>
            <person name="Kogle M.E."/>
            <person name="Wiebenga A."/>
            <person name="Kun R.S."/>
            <person name="Lubbers R.J."/>
            <person name="Makela M.R."/>
            <person name="Barry K."/>
            <person name="Chovatia M."/>
            <person name="Clum A."/>
            <person name="Daum C."/>
            <person name="Haridas S."/>
            <person name="He G."/>
            <person name="LaButti K."/>
            <person name="Lipzen A."/>
            <person name="Mondo S."/>
            <person name="Riley R."/>
            <person name="Salamov A."/>
            <person name="Simmons B.A."/>
            <person name="Magnuson J.K."/>
            <person name="Henrissat B."/>
            <person name="Mortensen U.H."/>
            <person name="Larsen T.O."/>
            <person name="Devries R.P."/>
            <person name="Grigoriev I.V."/>
            <person name="Machida M."/>
            <person name="Baker S.E."/>
            <person name="Andersen M.R."/>
        </authorList>
    </citation>
    <scope>NUCLEOTIDE SEQUENCE [LARGE SCALE GENOMIC DNA]</scope>
    <source>
        <strain evidence="9">CBS 121.62</strain>
    </source>
</reference>
<accession>A0A5N6H109</accession>
<dbReference type="Pfam" id="PF07690">
    <property type="entry name" value="MFS_1"/>
    <property type="match status" value="1"/>
</dbReference>
<keyword evidence="3 7" id="KW-0812">Transmembrane</keyword>
<comment type="subcellular location">
    <subcellularLocation>
        <location evidence="1">Membrane</location>
        <topology evidence="1">Multi-pass membrane protein</topology>
    </subcellularLocation>
</comment>
<feature type="transmembrane region" description="Helical" evidence="7">
    <location>
        <begin position="446"/>
        <end position="465"/>
    </location>
</feature>
<feature type="transmembrane region" description="Helical" evidence="7">
    <location>
        <begin position="385"/>
        <end position="404"/>
    </location>
</feature>
<keyword evidence="2" id="KW-0813">Transport</keyword>
<proteinExistence type="inferred from homology"/>
<evidence type="ECO:0000256" key="1">
    <source>
        <dbReference type="ARBA" id="ARBA00004141"/>
    </source>
</evidence>
<evidence type="ECO:0000259" key="8">
    <source>
        <dbReference type="PROSITE" id="PS50850"/>
    </source>
</evidence>
<name>A0A5N6H109_ASPFL</name>
<dbReference type="InterPro" id="IPR036259">
    <property type="entry name" value="MFS_trans_sf"/>
</dbReference>
<dbReference type="FunFam" id="1.20.1250.20:FF:000064">
    <property type="entry name" value="MFS allantoate transporter"/>
    <property type="match status" value="1"/>
</dbReference>
<protein>
    <submittedName>
        <fullName evidence="9">Major facilitator superfamily domain-containing protein</fullName>
    </submittedName>
</protein>
<dbReference type="InterPro" id="IPR011701">
    <property type="entry name" value="MFS"/>
</dbReference>
<comment type="similarity">
    <text evidence="6">Belongs to the major facilitator superfamily. Allantoate permease family.</text>
</comment>
<feature type="transmembrane region" description="Helical" evidence="7">
    <location>
        <begin position="477"/>
        <end position="499"/>
    </location>
</feature>
<organism evidence="9">
    <name type="scientific">Aspergillus flavus</name>
    <dbReference type="NCBI Taxonomy" id="5059"/>
    <lineage>
        <taxon>Eukaryota</taxon>
        <taxon>Fungi</taxon>
        <taxon>Dikarya</taxon>
        <taxon>Ascomycota</taxon>
        <taxon>Pezizomycotina</taxon>
        <taxon>Eurotiomycetes</taxon>
        <taxon>Eurotiomycetidae</taxon>
        <taxon>Eurotiales</taxon>
        <taxon>Aspergillaceae</taxon>
        <taxon>Aspergillus</taxon>
        <taxon>Aspergillus subgen. Circumdati</taxon>
    </lineage>
</organism>
<dbReference type="VEuPathDB" id="FungiDB:AFLA_000177"/>
<feature type="transmembrane region" description="Helical" evidence="7">
    <location>
        <begin position="319"/>
        <end position="343"/>
    </location>
</feature>
<dbReference type="GO" id="GO:0016020">
    <property type="term" value="C:membrane"/>
    <property type="evidence" value="ECO:0007669"/>
    <property type="project" value="UniProtKB-SubCell"/>
</dbReference>
<dbReference type="PROSITE" id="PS50850">
    <property type="entry name" value="MFS"/>
    <property type="match status" value="1"/>
</dbReference>
<dbReference type="InterPro" id="IPR020846">
    <property type="entry name" value="MFS_dom"/>
</dbReference>
<dbReference type="SUPFAM" id="SSF103473">
    <property type="entry name" value="MFS general substrate transporter"/>
    <property type="match status" value="1"/>
</dbReference>
<dbReference type="Proteomes" id="UP000325434">
    <property type="component" value="Unassembled WGS sequence"/>
</dbReference>
<evidence type="ECO:0000313" key="9">
    <source>
        <dbReference type="EMBL" id="KAB8246433.1"/>
    </source>
</evidence>
<dbReference type="PANTHER" id="PTHR43791">
    <property type="entry name" value="PERMEASE-RELATED"/>
    <property type="match status" value="1"/>
</dbReference>
<dbReference type="EMBL" id="ML734600">
    <property type="protein sequence ID" value="KAB8246433.1"/>
    <property type="molecule type" value="Genomic_DNA"/>
</dbReference>
<dbReference type="GO" id="GO:0022857">
    <property type="term" value="F:transmembrane transporter activity"/>
    <property type="evidence" value="ECO:0007669"/>
    <property type="project" value="InterPro"/>
</dbReference>
<dbReference type="PANTHER" id="PTHR43791:SF70">
    <property type="entry name" value="MAJOR FACILITATOR SUPERFAMILY (MFS) PROFILE DOMAIN-CONTAINING PROTEIN"/>
    <property type="match status" value="1"/>
</dbReference>